<proteinExistence type="inferred from homology"/>
<dbReference type="OrthoDB" id="9758182at2"/>
<dbReference type="GO" id="GO:0010181">
    <property type="term" value="F:FMN binding"/>
    <property type="evidence" value="ECO:0007669"/>
    <property type="project" value="InterPro"/>
</dbReference>
<evidence type="ECO:0000256" key="3">
    <source>
        <dbReference type="ARBA" id="ARBA00024042"/>
    </source>
</evidence>
<feature type="binding site" evidence="5">
    <location>
        <begin position="102"/>
        <end position="104"/>
    </location>
    <ligand>
        <name>FMN</name>
        <dbReference type="ChEBI" id="CHEBI:58210"/>
    </ligand>
</feature>
<feature type="active site" description="Proton acceptor" evidence="4">
    <location>
        <position position="323"/>
    </location>
</feature>
<dbReference type="GO" id="GO:0004497">
    <property type="term" value="F:monooxygenase activity"/>
    <property type="evidence" value="ECO:0007669"/>
    <property type="project" value="UniProtKB-KW"/>
</dbReference>
<feature type="binding site" evidence="5">
    <location>
        <position position="181"/>
    </location>
    <ligand>
        <name>FMN</name>
        <dbReference type="ChEBI" id="CHEBI:58210"/>
    </ligand>
</feature>
<evidence type="ECO:0000256" key="5">
    <source>
        <dbReference type="PIRSR" id="PIRSR000138-2"/>
    </source>
</evidence>
<dbReference type="PANTHER" id="PTHR10578:SF143">
    <property type="entry name" value="FMN-DEPENDENT ALPHA-HYDROXY ACID DEHYDROGENASE PB1A11.03"/>
    <property type="match status" value="1"/>
</dbReference>
<feature type="binding site" evidence="5">
    <location>
        <position position="49"/>
    </location>
    <ligand>
        <name>glyoxylate</name>
        <dbReference type="ChEBI" id="CHEBI:36655"/>
    </ligand>
</feature>
<feature type="binding site" evidence="5">
    <location>
        <position position="326"/>
    </location>
    <ligand>
        <name>glyoxylate</name>
        <dbReference type="ChEBI" id="CHEBI:36655"/>
    </ligand>
</feature>
<gene>
    <name evidence="7" type="ORF">FGL98_19270</name>
</gene>
<sequence length="429" mass="46478">MTTPDSFGRRIQSSIYENGIFGIRPAVPTAPTVLERKALDHLSADARAYVETGAGSGATMAANRAAFDRWRIVPRLLRDVSDRDTSIELFGRRHPSPFLTCPIGVLELADTGADLAVARAARQAGTPMIISSQASYPMEQIAGELADHERWFQLYWSNEDAVVESFVHRAEQCGCSAIVVTLDTMVLSWRTGDLDRAYLPFARAMGIAQYTSDPEFQRIVQERLDQGEIPDVAAKPTPAAVKSLFTMARRHPGEFRENLTSPLPKASVRTFLEVFSRTTLTWQDLAWLRDRTSLPILVKGLQSAQDAALALQHGVDGIIVSNHGGRQLDGALGSLDALPPIVAEVGGRVPVLFDSGVRCASDAFKALALGADAVCLGRPFVYGLALAGEQGVREVLEHFRAELDLTMAVAGVTAIDQITRDTLVEAPTG</sequence>
<dbReference type="AlphaFoldDB" id="A0A563DVK1"/>
<protein>
    <submittedName>
        <fullName evidence="7">Lactate 2-monooxygenase</fullName>
    </submittedName>
</protein>
<dbReference type="RefSeq" id="WP_146319508.1">
    <property type="nucleotide sequence ID" value="NZ_VCQV01000033.1"/>
</dbReference>
<dbReference type="EMBL" id="VCQV01000033">
    <property type="protein sequence ID" value="TWP33972.1"/>
    <property type="molecule type" value="Genomic_DNA"/>
</dbReference>
<reference evidence="7 8" key="1">
    <citation type="submission" date="2019-05" db="EMBL/GenBank/DDBJ databases">
        <authorList>
            <person name="Lee S.D."/>
        </authorList>
    </citation>
    <scope>NUCLEOTIDE SEQUENCE [LARGE SCALE GENOMIC DNA]</scope>
    <source>
        <strain evidence="7 8">C5-26</strain>
    </source>
</reference>
<feature type="binding site" evidence="5">
    <location>
        <begin position="377"/>
        <end position="378"/>
    </location>
    <ligand>
        <name>FMN</name>
        <dbReference type="ChEBI" id="CHEBI:58210"/>
    </ligand>
</feature>
<feature type="binding site" evidence="5">
    <location>
        <begin position="354"/>
        <end position="358"/>
    </location>
    <ligand>
        <name>FMN</name>
        <dbReference type="ChEBI" id="CHEBI:58210"/>
    </ligand>
</feature>
<dbReference type="InterPro" id="IPR037396">
    <property type="entry name" value="FMN_HAD"/>
</dbReference>
<feature type="binding site" evidence="5">
    <location>
        <position position="190"/>
    </location>
    <ligand>
        <name>glyoxylate</name>
        <dbReference type="ChEBI" id="CHEBI:36655"/>
    </ligand>
</feature>
<feature type="binding site" evidence="5">
    <location>
        <position position="321"/>
    </location>
    <ligand>
        <name>FMN</name>
        <dbReference type="ChEBI" id="CHEBI:58210"/>
    </ligand>
</feature>
<dbReference type="PROSITE" id="PS00557">
    <property type="entry name" value="FMN_HYDROXY_ACID_DH_1"/>
    <property type="match status" value="1"/>
</dbReference>
<evidence type="ECO:0000256" key="4">
    <source>
        <dbReference type="PIRSR" id="PIRSR000138-1"/>
    </source>
</evidence>
<comment type="similarity">
    <text evidence="3">Belongs to the FMN-dependent alpha-hydroxy acid dehydrogenase family.</text>
</comment>
<comment type="cofactor">
    <cofactor evidence="1">
        <name>FMN</name>
        <dbReference type="ChEBI" id="CHEBI:58210"/>
    </cofactor>
</comment>
<comment type="caution">
    <text evidence="7">The sequence shown here is derived from an EMBL/GenBank/DDBJ whole genome shotgun (WGS) entry which is preliminary data.</text>
</comment>
<dbReference type="PANTHER" id="PTHR10578">
    <property type="entry name" value="S -2-HYDROXY-ACID OXIDASE-RELATED"/>
    <property type="match status" value="1"/>
</dbReference>
<feature type="binding site" evidence="5">
    <location>
        <position position="131"/>
    </location>
    <ligand>
        <name>FMN</name>
        <dbReference type="ChEBI" id="CHEBI:58210"/>
    </ligand>
</feature>
<dbReference type="InterPro" id="IPR012133">
    <property type="entry name" value="Alpha-hydoxy_acid_DH_FMN"/>
</dbReference>
<feature type="binding site" evidence="5">
    <location>
        <position position="153"/>
    </location>
    <ligand>
        <name>FMN</name>
        <dbReference type="ChEBI" id="CHEBI:58210"/>
    </ligand>
</feature>
<feature type="binding site" evidence="5">
    <location>
        <position position="299"/>
    </location>
    <ligand>
        <name>FMN</name>
        <dbReference type="ChEBI" id="CHEBI:58210"/>
    </ligand>
</feature>
<evidence type="ECO:0000313" key="8">
    <source>
        <dbReference type="Proteomes" id="UP000320244"/>
    </source>
</evidence>
<keyword evidence="7" id="KW-0503">Monooxygenase</keyword>
<evidence type="ECO:0000313" key="7">
    <source>
        <dbReference type="EMBL" id="TWP33972.1"/>
    </source>
</evidence>
<evidence type="ECO:0000259" key="6">
    <source>
        <dbReference type="PROSITE" id="PS51349"/>
    </source>
</evidence>
<feature type="binding site" evidence="5">
    <location>
        <position position="155"/>
    </location>
    <ligand>
        <name>glyoxylate</name>
        <dbReference type="ChEBI" id="CHEBI:36655"/>
    </ligand>
</feature>
<name>A0A563DVK1_9MICO</name>
<feature type="domain" description="FMN hydroxy acid dehydrogenase" evidence="6">
    <location>
        <begin position="23"/>
        <end position="428"/>
    </location>
</feature>
<dbReference type="Proteomes" id="UP000320244">
    <property type="component" value="Unassembled WGS sequence"/>
</dbReference>
<dbReference type="InterPro" id="IPR008259">
    <property type="entry name" value="FMN_hydac_DH_AS"/>
</dbReference>
<dbReference type="PIRSF" id="PIRSF000138">
    <property type="entry name" value="Al-hdrx_acd_dh"/>
    <property type="match status" value="1"/>
</dbReference>
<keyword evidence="5" id="KW-0285">Flavoprotein</keyword>
<accession>A0A563DVK1</accession>
<dbReference type="InterPro" id="IPR013785">
    <property type="entry name" value="Aldolase_TIM"/>
</dbReference>
<organism evidence="7 8">
    <name type="scientific">Leekyejoonella antrihumi</name>
    <dbReference type="NCBI Taxonomy" id="1660198"/>
    <lineage>
        <taxon>Bacteria</taxon>
        <taxon>Bacillati</taxon>
        <taxon>Actinomycetota</taxon>
        <taxon>Actinomycetes</taxon>
        <taxon>Micrococcales</taxon>
        <taxon>Dermacoccaceae</taxon>
        <taxon>Leekyejoonella</taxon>
    </lineage>
</organism>
<dbReference type="Gene3D" id="3.20.20.70">
    <property type="entry name" value="Aldolase class I"/>
    <property type="match status" value="1"/>
</dbReference>
<dbReference type="PROSITE" id="PS51349">
    <property type="entry name" value="FMN_HYDROXY_ACID_DH_2"/>
    <property type="match status" value="1"/>
</dbReference>
<reference evidence="7 8" key="2">
    <citation type="submission" date="2019-08" db="EMBL/GenBank/DDBJ databases">
        <title>Jejuicoccus antrihumi gen. nov., sp. nov., a new member of the family Dermacoccaceae isolated from a cave.</title>
        <authorList>
            <person name="Schumann P."/>
            <person name="Kim I.S."/>
        </authorList>
    </citation>
    <scope>NUCLEOTIDE SEQUENCE [LARGE SCALE GENOMIC DNA]</scope>
    <source>
        <strain evidence="7 8">C5-26</strain>
    </source>
</reference>
<dbReference type="Pfam" id="PF01070">
    <property type="entry name" value="FMN_dh"/>
    <property type="match status" value="1"/>
</dbReference>
<dbReference type="InterPro" id="IPR000262">
    <property type="entry name" value="FMN-dep_DH"/>
</dbReference>
<evidence type="ECO:0000256" key="2">
    <source>
        <dbReference type="ARBA" id="ARBA00023002"/>
    </source>
</evidence>
<keyword evidence="5" id="KW-0288">FMN</keyword>
<dbReference type="SUPFAM" id="SSF51395">
    <property type="entry name" value="FMN-linked oxidoreductases"/>
    <property type="match status" value="1"/>
</dbReference>
<evidence type="ECO:0000256" key="1">
    <source>
        <dbReference type="ARBA" id="ARBA00001917"/>
    </source>
</evidence>
<keyword evidence="8" id="KW-1185">Reference proteome</keyword>
<keyword evidence="2" id="KW-0560">Oxidoreductase</keyword>
<feature type="binding site" evidence="5">
    <location>
        <position position="323"/>
    </location>
    <ligand>
        <name>glyoxylate</name>
        <dbReference type="ChEBI" id="CHEBI:36655"/>
    </ligand>
</feature>